<name>A0A183E4H1_9BILA</name>
<evidence type="ECO:0000256" key="2">
    <source>
        <dbReference type="SAM" id="MobiDB-lite"/>
    </source>
</evidence>
<dbReference type="WBParaSite" id="GPUH_0001588401-mRNA-1">
    <property type="protein sequence ID" value="GPUH_0001588401-mRNA-1"/>
    <property type="gene ID" value="GPUH_0001588401"/>
</dbReference>
<keyword evidence="4" id="KW-1185">Reference proteome</keyword>
<protein>
    <submittedName>
        <fullName evidence="5">Coiled-coil domain-containing protein 149</fullName>
    </submittedName>
</protein>
<dbReference type="EMBL" id="UYRT01083009">
    <property type="protein sequence ID" value="VDN26821.1"/>
    <property type="molecule type" value="Genomic_DNA"/>
</dbReference>
<feature type="compositionally biased region" description="Low complexity" evidence="2">
    <location>
        <begin position="180"/>
        <end position="191"/>
    </location>
</feature>
<proteinExistence type="predicted"/>
<reference evidence="3 4" key="2">
    <citation type="submission" date="2018-11" db="EMBL/GenBank/DDBJ databases">
        <authorList>
            <consortium name="Pathogen Informatics"/>
        </authorList>
    </citation>
    <scope>NUCLEOTIDE SEQUENCE [LARGE SCALE GENOMIC DNA]</scope>
</reference>
<feature type="coiled-coil region" evidence="1">
    <location>
        <begin position="289"/>
        <end position="316"/>
    </location>
</feature>
<evidence type="ECO:0000313" key="3">
    <source>
        <dbReference type="EMBL" id="VDN26821.1"/>
    </source>
</evidence>
<dbReference type="OrthoDB" id="2441647at2759"/>
<sequence>MAAAVALNVCPECVVYRQQLEAKEAEITFLKEYGAELEHKVHEVGEEKKRLEGILCDRLTQLNDNNIKIRSLEEQLQSALDRSTLGELSRADLDGIISRDLDNIHSQLVLKDRKIMELNNTILEKERHILDLQEMCREQDELARAKTKAFQIVQQKLLDLTSRTTREDSTETDTAYLFESPSSTTSSSTSPHYQKIRRHQRESASPGHAVLNFKTGNSGSPPPLDPSEEQSSITLETATNADEFDADDSNGAFSYQRKKQRKKVTFDLPPRKELNNNGEEVDDNIAQAIIDLTSENDQLRQTIQEMERCANETQSRLSQVISLFL</sequence>
<organism evidence="5">
    <name type="scientific">Gongylonema pulchrum</name>
    <dbReference type="NCBI Taxonomy" id="637853"/>
    <lineage>
        <taxon>Eukaryota</taxon>
        <taxon>Metazoa</taxon>
        <taxon>Ecdysozoa</taxon>
        <taxon>Nematoda</taxon>
        <taxon>Chromadorea</taxon>
        <taxon>Rhabditida</taxon>
        <taxon>Spirurina</taxon>
        <taxon>Spiruromorpha</taxon>
        <taxon>Spiruroidea</taxon>
        <taxon>Gongylonematidae</taxon>
        <taxon>Gongylonema</taxon>
    </lineage>
</organism>
<dbReference type="Proteomes" id="UP000271098">
    <property type="component" value="Unassembled WGS sequence"/>
</dbReference>
<accession>A0A183E4H1</accession>
<dbReference type="AlphaFoldDB" id="A0A183E4H1"/>
<keyword evidence="1" id="KW-0175">Coiled coil</keyword>
<gene>
    <name evidence="3" type="ORF">GPUH_LOCUS15862</name>
</gene>
<evidence type="ECO:0000313" key="5">
    <source>
        <dbReference type="WBParaSite" id="GPUH_0001588401-mRNA-1"/>
    </source>
</evidence>
<evidence type="ECO:0000256" key="1">
    <source>
        <dbReference type="SAM" id="Coils"/>
    </source>
</evidence>
<feature type="region of interest" description="Disordered" evidence="2">
    <location>
        <begin position="162"/>
        <end position="232"/>
    </location>
</feature>
<reference evidence="5" key="1">
    <citation type="submission" date="2016-06" db="UniProtKB">
        <authorList>
            <consortium name="WormBaseParasite"/>
        </authorList>
    </citation>
    <scope>IDENTIFICATION</scope>
</reference>
<evidence type="ECO:0000313" key="4">
    <source>
        <dbReference type="Proteomes" id="UP000271098"/>
    </source>
</evidence>